<evidence type="ECO:0000256" key="4">
    <source>
        <dbReference type="ARBA" id="ARBA00022729"/>
    </source>
</evidence>
<dbReference type="Gene3D" id="1.10.760.10">
    <property type="entry name" value="Cytochrome c-like domain"/>
    <property type="match status" value="2"/>
</dbReference>
<reference evidence="11 12" key="1">
    <citation type="submission" date="2018-04" db="EMBL/GenBank/DDBJ databases">
        <title>Chitinophaga fuyangensis sp. nov., isolated from soil in a chemical factory.</title>
        <authorList>
            <person name="Chen K."/>
        </authorList>
    </citation>
    <scope>NUCLEOTIDE SEQUENCE [LARGE SCALE GENOMIC DNA]</scope>
    <source>
        <strain evidence="11 12">LY-1</strain>
    </source>
</reference>
<feature type="binding site" description="covalent" evidence="8">
    <location>
        <position position="229"/>
    </location>
    <ligand>
        <name>heme c</name>
        <dbReference type="ChEBI" id="CHEBI:61717"/>
        <label>2</label>
    </ligand>
</feature>
<keyword evidence="12" id="KW-1185">Reference proteome</keyword>
<keyword evidence="3 9" id="KW-0479">Metal-binding</keyword>
<organism evidence="11 12">
    <name type="scientific">Chitinophaga parva</name>
    <dbReference type="NCBI Taxonomy" id="2169414"/>
    <lineage>
        <taxon>Bacteria</taxon>
        <taxon>Pseudomonadati</taxon>
        <taxon>Bacteroidota</taxon>
        <taxon>Chitinophagia</taxon>
        <taxon>Chitinophagales</taxon>
        <taxon>Chitinophagaceae</taxon>
        <taxon>Chitinophaga</taxon>
    </lineage>
</organism>
<evidence type="ECO:0000256" key="2">
    <source>
        <dbReference type="ARBA" id="ARBA00022617"/>
    </source>
</evidence>
<feature type="binding site" description="axial binding residue" evidence="9">
    <location>
        <position position="87"/>
    </location>
    <ligand>
        <name>heme c</name>
        <dbReference type="ChEBI" id="CHEBI:61717"/>
        <label>1</label>
    </ligand>
    <ligandPart>
        <name>Fe</name>
        <dbReference type="ChEBI" id="CHEBI:18248"/>
    </ligandPart>
</feature>
<dbReference type="GO" id="GO:0020037">
    <property type="term" value="F:heme binding"/>
    <property type="evidence" value="ECO:0007669"/>
    <property type="project" value="InterPro"/>
</dbReference>
<evidence type="ECO:0000259" key="10">
    <source>
        <dbReference type="PROSITE" id="PS51007"/>
    </source>
</evidence>
<dbReference type="EMBL" id="QCYK01000002">
    <property type="protein sequence ID" value="PUZ25328.1"/>
    <property type="molecule type" value="Genomic_DNA"/>
</dbReference>
<dbReference type="GO" id="GO:0046872">
    <property type="term" value="F:metal ion binding"/>
    <property type="evidence" value="ECO:0007669"/>
    <property type="project" value="UniProtKB-KW"/>
</dbReference>
<evidence type="ECO:0000256" key="9">
    <source>
        <dbReference type="PIRSR" id="PIRSR000294-2"/>
    </source>
</evidence>
<gene>
    <name evidence="11" type="ORF">DCC81_13575</name>
</gene>
<keyword evidence="11" id="KW-0575">Peroxidase</keyword>
<keyword evidence="2 8" id="KW-0349">Heme</keyword>
<protein>
    <submittedName>
        <fullName evidence="11">Cytochrome-c peroxidase</fullName>
    </submittedName>
</protein>
<dbReference type="OrthoDB" id="9805202at2"/>
<dbReference type="PROSITE" id="PS51257">
    <property type="entry name" value="PROKAR_LIPOPROTEIN"/>
    <property type="match status" value="1"/>
</dbReference>
<keyword evidence="6" id="KW-0560">Oxidoreductase</keyword>
<evidence type="ECO:0000313" key="12">
    <source>
        <dbReference type="Proteomes" id="UP000244450"/>
    </source>
</evidence>
<dbReference type="GO" id="GO:0042597">
    <property type="term" value="C:periplasmic space"/>
    <property type="evidence" value="ECO:0007669"/>
    <property type="project" value="UniProtKB-SubCell"/>
</dbReference>
<feature type="binding site" description="covalent" evidence="8">
    <location>
        <position position="232"/>
    </location>
    <ligand>
        <name>heme c</name>
        <dbReference type="ChEBI" id="CHEBI:61717"/>
        <label>2</label>
    </ligand>
</feature>
<feature type="domain" description="Cytochrome c" evidence="10">
    <location>
        <begin position="215"/>
        <end position="333"/>
    </location>
</feature>
<feature type="domain" description="Cytochrome c" evidence="10">
    <location>
        <begin position="61"/>
        <end position="193"/>
    </location>
</feature>
<dbReference type="InterPro" id="IPR009056">
    <property type="entry name" value="Cyt_c-like_dom"/>
</dbReference>
<comment type="caution">
    <text evidence="11">The sequence shown here is derived from an EMBL/GenBank/DDBJ whole genome shotgun (WGS) entry which is preliminary data.</text>
</comment>
<keyword evidence="4" id="KW-0732">Signal</keyword>
<comment type="cofactor">
    <cofactor evidence="8">
        <name>heme</name>
        <dbReference type="ChEBI" id="CHEBI:30413"/>
    </cofactor>
    <text evidence="8">Binds 2 heme groups.</text>
</comment>
<evidence type="ECO:0000256" key="5">
    <source>
        <dbReference type="ARBA" id="ARBA00022764"/>
    </source>
</evidence>
<dbReference type="InterPro" id="IPR051395">
    <property type="entry name" value="Cytochrome_c_Peroxidase/MauG"/>
</dbReference>
<evidence type="ECO:0000256" key="1">
    <source>
        <dbReference type="ARBA" id="ARBA00004418"/>
    </source>
</evidence>
<dbReference type="InterPro" id="IPR026259">
    <property type="entry name" value="MauG/Cytc_peroxidase"/>
</dbReference>
<dbReference type="Pfam" id="PF03150">
    <property type="entry name" value="CCP_MauG"/>
    <property type="match status" value="1"/>
</dbReference>
<keyword evidence="5" id="KW-0574">Periplasm</keyword>
<dbReference type="RefSeq" id="WP_108687166.1">
    <property type="nucleotide sequence ID" value="NZ_QCYK01000002.1"/>
</dbReference>
<evidence type="ECO:0000256" key="7">
    <source>
        <dbReference type="ARBA" id="ARBA00023004"/>
    </source>
</evidence>
<accession>A0A2T7BGB8</accession>
<dbReference type="PANTHER" id="PTHR30600">
    <property type="entry name" value="CYTOCHROME C PEROXIDASE-RELATED"/>
    <property type="match status" value="1"/>
</dbReference>
<feature type="binding site" description="axial binding residue" evidence="9">
    <location>
        <position position="308"/>
    </location>
    <ligand>
        <name>heme c</name>
        <dbReference type="ChEBI" id="CHEBI:61717"/>
        <label>2</label>
    </ligand>
    <ligandPart>
        <name>Fe</name>
        <dbReference type="ChEBI" id="CHEBI:18248"/>
    </ligandPart>
</feature>
<evidence type="ECO:0000256" key="8">
    <source>
        <dbReference type="PIRSR" id="PIRSR000294-1"/>
    </source>
</evidence>
<comment type="subcellular location">
    <subcellularLocation>
        <location evidence="1">Periplasm</location>
    </subcellularLocation>
</comment>
<feature type="binding site" description="covalent" evidence="8">
    <location>
        <position position="83"/>
    </location>
    <ligand>
        <name>heme c</name>
        <dbReference type="ChEBI" id="CHEBI:61717"/>
        <label>1</label>
    </ligand>
</feature>
<name>A0A2T7BGB8_9BACT</name>
<dbReference type="PROSITE" id="PS51007">
    <property type="entry name" value="CYTC"/>
    <property type="match status" value="2"/>
</dbReference>
<comment type="PTM">
    <text evidence="8">Binds 2 heme groups per subunit.</text>
</comment>
<evidence type="ECO:0000256" key="6">
    <source>
        <dbReference type="ARBA" id="ARBA00023002"/>
    </source>
</evidence>
<keyword evidence="7 9" id="KW-0408">Iron</keyword>
<feature type="binding site" description="axial binding residue" evidence="9">
    <location>
        <position position="233"/>
    </location>
    <ligand>
        <name>heme c</name>
        <dbReference type="ChEBI" id="CHEBI:61717"/>
        <label>2</label>
    </ligand>
    <ligandPart>
        <name>Fe</name>
        <dbReference type="ChEBI" id="CHEBI:18248"/>
    </ligandPart>
</feature>
<dbReference type="PIRSF" id="PIRSF000294">
    <property type="entry name" value="Cytochrome-c_peroxidase"/>
    <property type="match status" value="1"/>
</dbReference>
<dbReference type="Proteomes" id="UP000244450">
    <property type="component" value="Unassembled WGS sequence"/>
</dbReference>
<dbReference type="GO" id="GO:0004130">
    <property type="term" value="F:cytochrome-c peroxidase activity"/>
    <property type="evidence" value="ECO:0007669"/>
    <property type="project" value="TreeGrafter"/>
</dbReference>
<dbReference type="PANTHER" id="PTHR30600:SF7">
    <property type="entry name" value="CYTOCHROME C PEROXIDASE-RELATED"/>
    <property type="match status" value="1"/>
</dbReference>
<sequence>MKGLIWGIGAIVLVLSCGEHTGKQKPVANDPYEDSLMQLARNTFRRLPTIAESKTNSLTPEKIRLGKVLFFDTRLSKTGTQSCNSCHNLQTYGVDNLPSSVGDAGGKGDRNSPTVFNAALQNMQFWDGRAADVEEQAGMPILNSAEMAIPHEGFLINRLSSIKLYQDLFQAAFPGEKKPVTYKNLEKAIGAFERTLLTPSRFDSYMEGDTRALTTEEKSGLRLFVESGCSSCHNGVGIGGSMMQKFGLVTDYRTLTMGPMADEGRKQVTHREQDKDIFKVPQLRSVAGTFPYFHDGSIADLDSAVKIMGKAQLNRNLSSEQARQITAFLNSLSGQIDPAKIAMPAELEKK</sequence>
<dbReference type="GO" id="GO:0009055">
    <property type="term" value="F:electron transfer activity"/>
    <property type="evidence" value="ECO:0007669"/>
    <property type="project" value="InterPro"/>
</dbReference>
<evidence type="ECO:0000313" key="11">
    <source>
        <dbReference type="EMBL" id="PUZ25328.1"/>
    </source>
</evidence>
<dbReference type="InterPro" id="IPR036909">
    <property type="entry name" value="Cyt_c-like_dom_sf"/>
</dbReference>
<proteinExistence type="predicted"/>
<dbReference type="SUPFAM" id="SSF46626">
    <property type="entry name" value="Cytochrome c"/>
    <property type="match status" value="2"/>
</dbReference>
<dbReference type="AlphaFoldDB" id="A0A2T7BGB8"/>
<feature type="binding site" description="covalent" evidence="8">
    <location>
        <position position="86"/>
    </location>
    <ligand>
        <name>heme c</name>
        <dbReference type="ChEBI" id="CHEBI:61717"/>
        <label>1</label>
    </ligand>
</feature>
<evidence type="ECO:0000256" key="3">
    <source>
        <dbReference type="ARBA" id="ARBA00022723"/>
    </source>
</evidence>
<dbReference type="InterPro" id="IPR004852">
    <property type="entry name" value="Di-haem_cyt_c_peroxidsae"/>
</dbReference>